<dbReference type="Proteomes" id="UP000563523">
    <property type="component" value="Unassembled WGS sequence"/>
</dbReference>
<dbReference type="PROSITE" id="PS50926">
    <property type="entry name" value="TRAM"/>
    <property type="match status" value="1"/>
</dbReference>
<dbReference type="Gene3D" id="2.40.50.1070">
    <property type="match status" value="1"/>
</dbReference>
<evidence type="ECO:0000259" key="6">
    <source>
        <dbReference type="PROSITE" id="PS50926"/>
    </source>
</evidence>
<dbReference type="Pfam" id="PF05958">
    <property type="entry name" value="tRNA_U5-meth_tr"/>
    <property type="match status" value="1"/>
</dbReference>
<proteinExistence type="inferred from homology"/>
<evidence type="ECO:0000313" key="8">
    <source>
        <dbReference type="Proteomes" id="UP000563523"/>
    </source>
</evidence>
<dbReference type="SUPFAM" id="SSF53335">
    <property type="entry name" value="S-adenosyl-L-methionine-dependent methyltransferases"/>
    <property type="match status" value="1"/>
</dbReference>
<dbReference type="Gene3D" id="2.40.50.140">
    <property type="entry name" value="Nucleic acid-binding proteins"/>
    <property type="match status" value="1"/>
</dbReference>
<dbReference type="PROSITE" id="PS01230">
    <property type="entry name" value="TRMA_1"/>
    <property type="match status" value="1"/>
</dbReference>
<dbReference type="InterPro" id="IPR010280">
    <property type="entry name" value="U5_MeTrfase_fam"/>
</dbReference>
<keyword evidence="3 4" id="KW-0949">S-adenosyl-L-methionine</keyword>
<dbReference type="FunFam" id="2.40.50.1070:FF:000003">
    <property type="entry name" value="23S rRNA (Uracil-5-)-methyltransferase RumA"/>
    <property type="match status" value="1"/>
</dbReference>
<evidence type="ECO:0000256" key="4">
    <source>
        <dbReference type="PROSITE-ProRule" id="PRU01024"/>
    </source>
</evidence>
<dbReference type="EMBL" id="JABZEC010000005">
    <property type="protein sequence ID" value="NVY96787.1"/>
    <property type="molecule type" value="Genomic_DNA"/>
</dbReference>
<dbReference type="InterPro" id="IPR030390">
    <property type="entry name" value="MeTrfase_TrmA_AS"/>
</dbReference>
<name>A0A850R7G4_9LACO</name>
<feature type="binding site" evidence="4">
    <location>
        <position position="322"/>
    </location>
    <ligand>
        <name>S-adenosyl-L-methionine</name>
        <dbReference type="ChEBI" id="CHEBI:59789"/>
    </ligand>
</feature>
<dbReference type="InterPro" id="IPR002792">
    <property type="entry name" value="TRAM_dom"/>
</dbReference>
<comment type="similarity">
    <text evidence="4">Belongs to the class I-like SAM-binding methyltransferase superfamily. RNA M5U methyltransferase family.</text>
</comment>
<sequence>MILPVINEHLKIGQTITLTIKKLGINGEGIGYWKKTLIFVPWALPTETIQCQITQVQANFARGKLLSYQKPGPQRNLQAPALAQQVGGLELAHLKYPAQLHYKQEMIAEAFRHFHLPQWRHYDIRPTIGMEDPWHYRNKAQFSIRQQDGHLVCGLFQTGTQTVVDSLEMPTQSSLTLHILQQLLSIISQLQLPIYDPQQNSGILKTLIVRQDQAGSQAQLTFVTNSRKLPRKRELLDQIQVQIPEVTGIFQNFNPGSTSLIWGNETKKLWGQDYLTETLGDYQYQLSPRAFFQLNPHQTLKLYAQVRQALKPQTNDIVVDAYAGVGTIGISLAHQVQQVLGSEIIPEAVADANLNVQLNQLSNINYELGATEELYPQWLQQGIRPTAVVVDPPRTGLATSLSNYLLQSQPAKIVYTSCNPATLARDLKLLSKKYRIDFIQPLDMFPQTPHVESVTRLTLRTKK</sequence>
<dbReference type="GO" id="GO:0070475">
    <property type="term" value="P:rRNA base methylation"/>
    <property type="evidence" value="ECO:0007669"/>
    <property type="project" value="TreeGrafter"/>
</dbReference>
<feature type="active site" evidence="5">
    <location>
        <position position="418"/>
    </location>
</feature>
<evidence type="ECO:0000256" key="2">
    <source>
        <dbReference type="ARBA" id="ARBA00022679"/>
    </source>
</evidence>
<keyword evidence="8" id="KW-1185">Reference proteome</keyword>
<gene>
    <name evidence="7" type="primary">rlmD</name>
    <name evidence="7" type="ORF">HU830_06415</name>
</gene>
<feature type="domain" description="TRAM" evidence="6">
    <location>
        <begin position="9"/>
        <end position="67"/>
    </location>
</feature>
<comment type="caution">
    <text evidence="7">The sequence shown here is derived from an EMBL/GenBank/DDBJ whole genome shotgun (WGS) entry which is preliminary data.</text>
</comment>
<dbReference type="PANTHER" id="PTHR11061:SF45">
    <property type="match status" value="1"/>
</dbReference>
<feature type="binding site" evidence="4">
    <location>
        <position position="343"/>
    </location>
    <ligand>
        <name>S-adenosyl-L-methionine</name>
        <dbReference type="ChEBI" id="CHEBI:59789"/>
    </ligand>
</feature>
<evidence type="ECO:0000256" key="3">
    <source>
        <dbReference type="ARBA" id="ARBA00022691"/>
    </source>
</evidence>
<keyword evidence="1 4" id="KW-0489">Methyltransferase</keyword>
<dbReference type="GO" id="GO:0070041">
    <property type="term" value="F:rRNA (uridine-C5-)-methyltransferase activity"/>
    <property type="evidence" value="ECO:0007669"/>
    <property type="project" value="TreeGrafter"/>
</dbReference>
<feature type="active site" description="Nucleophile" evidence="4">
    <location>
        <position position="418"/>
    </location>
</feature>
<protein>
    <submittedName>
        <fullName evidence="7">23S rRNA (Uracil(1939)-C(5))-methyltransferase RlmD</fullName>
        <ecNumber evidence="7">2.1.1.190</ecNumber>
    </submittedName>
</protein>
<evidence type="ECO:0000256" key="1">
    <source>
        <dbReference type="ARBA" id="ARBA00022603"/>
    </source>
</evidence>
<reference evidence="7 8" key="1">
    <citation type="submission" date="2020-06" db="EMBL/GenBank/DDBJ databases">
        <authorList>
            <person name="Kang J."/>
        </authorList>
    </citation>
    <scope>NUCLEOTIDE SEQUENCE [LARGE SCALE GENOMIC DNA]</scope>
    <source>
        <strain evidence="7 8">DCY120</strain>
    </source>
</reference>
<dbReference type="FunFam" id="3.40.50.150:FF:000009">
    <property type="entry name" value="23S rRNA (Uracil(1939)-C(5))-methyltransferase RlmD"/>
    <property type="match status" value="1"/>
</dbReference>
<dbReference type="Pfam" id="PF01938">
    <property type="entry name" value="TRAM"/>
    <property type="match status" value="1"/>
</dbReference>
<dbReference type="CDD" id="cd02440">
    <property type="entry name" value="AdoMet_MTases"/>
    <property type="match status" value="1"/>
</dbReference>
<evidence type="ECO:0000256" key="5">
    <source>
        <dbReference type="PROSITE-ProRule" id="PRU10015"/>
    </source>
</evidence>
<accession>A0A850R7G4</accession>
<dbReference type="EC" id="2.1.1.190" evidence="7"/>
<evidence type="ECO:0000313" key="7">
    <source>
        <dbReference type="EMBL" id="NVY96787.1"/>
    </source>
</evidence>
<dbReference type="InterPro" id="IPR012340">
    <property type="entry name" value="NA-bd_OB-fold"/>
</dbReference>
<feature type="binding site" evidence="4">
    <location>
        <position position="391"/>
    </location>
    <ligand>
        <name>S-adenosyl-L-methionine</name>
        <dbReference type="ChEBI" id="CHEBI:59789"/>
    </ligand>
</feature>
<dbReference type="PROSITE" id="PS51687">
    <property type="entry name" value="SAM_MT_RNA_M5U"/>
    <property type="match status" value="1"/>
</dbReference>
<dbReference type="AlphaFoldDB" id="A0A850R7G4"/>
<dbReference type="SUPFAM" id="SSF50249">
    <property type="entry name" value="Nucleic acid-binding proteins"/>
    <property type="match status" value="1"/>
</dbReference>
<dbReference type="Gene3D" id="3.40.50.150">
    <property type="entry name" value="Vaccinia Virus protein VP39"/>
    <property type="match status" value="1"/>
</dbReference>
<dbReference type="PANTHER" id="PTHR11061">
    <property type="entry name" value="RNA M5U METHYLTRANSFERASE"/>
    <property type="match status" value="1"/>
</dbReference>
<keyword evidence="2 4" id="KW-0808">Transferase</keyword>
<organism evidence="7 8">
    <name type="scientific">Bombilactobacillus apium</name>
    <dbReference type="NCBI Taxonomy" id="2675299"/>
    <lineage>
        <taxon>Bacteria</taxon>
        <taxon>Bacillati</taxon>
        <taxon>Bacillota</taxon>
        <taxon>Bacilli</taxon>
        <taxon>Lactobacillales</taxon>
        <taxon>Lactobacillaceae</taxon>
        <taxon>Bombilactobacillus</taxon>
    </lineage>
</organism>
<feature type="binding site" evidence="4">
    <location>
        <position position="293"/>
    </location>
    <ligand>
        <name>S-adenosyl-L-methionine</name>
        <dbReference type="ChEBI" id="CHEBI:59789"/>
    </ligand>
</feature>
<dbReference type="InterPro" id="IPR030391">
    <property type="entry name" value="MeTrfase_TrmA_CS"/>
</dbReference>
<dbReference type="PROSITE" id="PS01231">
    <property type="entry name" value="TRMA_2"/>
    <property type="match status" value="1"/>
</dbReference>
<dbReference type="NCBIfam" id="TIGR00479">
    <property type="entry name" value="rumA"/>
    <property type="match status" value="1"/>
</dbReference>
<dbReference type="InterPro" id="IPR029063">
    <property type="entry name" value="SAM-dependent_MTases_sf"/>
</dbReference>